<gene>
    <name evidence="1" type="ORF">T01_12494</name>
</gene>
<name>A0A0V0Z763_TRISP</name>
<evidence type="ECO:0000313" key="2">
    <source>
        <dbReference type="Proteomes" id="UP000054776"/>
    </source>
</evidence>
<dbReference type="AlphaFoldDB" id="A0A0V0Z763"/>
<proteinExistence type="predicted"/>
<accession>A0A0V0Z763</accession>
<evidence type="ECO:0000313" key="1">
    <source>
        <dbReference type="EMBL" id="KRY08232.1"/>
    </source>
</evidence>
<dbReference type="Proteomes" id="UP000054776">
    <property type="component" value="Unassembled WGS sequence"/>
</dbReference>
<comment type="caution">
    <text evidence="1">The sequence shown here is derived from an EMBL/GenBank/DDBJ whole genome shotgun (WGS) entry which is preliminary data.</text>
</comment>
<protein>
    <submittedName>
        <fullName evidence="1">Uncharacterized protein</fullName>
    </submittedName>
</protein>
<dbReference type="InParanoid" id="A0A0V0Z763"/>
<keyword evidence="2" id="KW-1185">Reference proteome</keyword>
<dbReference type="EMBL" id="JYDH01002657">
    <property type="protein sequence ID" value="KRY08232.1"/>
    <property type="molecule type" value="Genomic_DNA"/>
</dbReference>
<reference evidence="1 2" key="1">
    <citation type="submission" date="2015-01" db="EMBL/GenBank/DDBJ databases">
        <title>Evolution of Trichinella species and genotypes.</title>
        <authorList>
            <person name="Korhonen P.K."/>
            <person name="Edoardo P."/>
            <person name="Giuseppe L.R."/>
            <person name="Gasser R.B."/>
        </authorList>
    </citation>
    <scope>NUCLEOTIDE SEQUENCE [LARGE SCALE GENOMIC DNA]</scope>
    <source>
        <strain evidence="1">ISS3</strain>
    </source>
</reference>
<organism evidence="1 2">
    <name type="scientific">Trichinella spiralis</name>
    <name type="common">Trichina worm</name>
    <dbReference type="NCBI Taxonomy" id="6334"/>
    <lineage>
        <taxon>Eukaryota</taxon>
        <taxon>Metazoa</taxon>
        <taxon>Ecdysozoa</taxon>
        <taxon>Nematoda</taxon>
        <taxon>Enoplea</taxon>
        <taxon>Dorylaimia</taxon>
        <taxon>Trichinellida</taxon>
        <taxon>Trichinellidae</taxon>
        <taxon>Trichinella</taxon>
    </lineage>
</organism>
<sequence length="36" mass="4093">MDGASVNSSASHFPLTPPPFCDWLYYDRLHIIDRIG</sequence>